<keyword evidence="1" id="KW-0812">Transmembrane</keyword>
<proteinExistence type="predicted"/>
<sequence>MIRWLVVLLQNYFPSPFIFAILLTAIAIVGAVVTTGLGVASILGKWGESLFLLLKFSMQMLLLLATGIALAQSNGVKQFFNTLASRVKTPKMAVWTITFISLICCWLSWGFGLVVGAVLSKVLARQVKGVDYPLLVASAYSGFLIWHGGLSGSIPLKIATNDGDLGKLSGGVITTPIPLSHTLFTPLNLSMVGLLLAGLPLINMLLHPKNPTTIDSSVLKEDPSPTSSLDCFANRLDNSQILGSFLGFLGIIYLAITFIYKGFTLNLNTLILIFLFLGLLAHRSPQKYFKTMEQDLKSTTGIVLLFPLYAGIIGVMGLKNADGISFATTLANLFSHIASKDNFALLSYLSAGVLNIFIPSGGGQFAVQGPVLIPSGVALGVNPAVTSMAIAWGDAWTNMIQPFFALPLLGIVGLDARSIIGYLLVGFAYAGAVSMGCLYFLA</sequence>
<protein>
    <submittedName>
        <fullName evidence="2">Short-chain fatty acids transporter AtoE</fullName>
    </submittedName>
</protein>
<dbReference type="RefSeq" id="WP_221279600.1">
    <property type="nucleotide sequence ID" value="NZ_AP024814.1"/>
</dbReference>
<name>A0ABM7S8F3_9HELI</name>
<dbReference type="PANTHER" id="PTHR41983:SF2">
    <property type="entry name" value="SHORT-CHAIN FATTY ACID TRANSPORTER-RELATED"/>
    <property type="match status" value="1"/>
</dbReference>
<evidence type="ECO:0000313" key="3">
    <source>
        <dbReference type="Proteomes" id="UP000826775"/>
    </source>
</evidence>
<dbReference type="InterPro" id="IPR006160">
    <property type="entry name" value="SCFA_transpt_AtoE"/>
</dbReference>
<keyword evidence="3" id="KW-1185">Reference proteome</keyword>
<accession>A0ABM7S8F3</accession>
<evidence type="ECO:0000313" key="2">
    <source>
        <dbReference type="EMBL" id="BCZ16791.1"/>
    </source>
</evidence>
<feature type="transmembrane region" description="Helical" evidence="1">
    <location>
        <begin position="50"/>
        <end position="72"/>
    </location>
</feature>
<dbReference type="Proteomes" id="UP000826775">
    <property type="component" value="Chromosome"/>
</dbReference>
<evidence type="ECO:0000256" key="1">
    <source>
        <dbReference type="SAM" id="Phobius"/>
    </source>
</evidence>
<feature type="transmembrane region" description="Helical" evidence="1">
    <location>
        <begin position="241"/>
        <end position="259"/>
    </location>
</feature>
<gene>
    <name evidence="2" type="primary">atoE</name>
    <name evidence="2" type="ORF">NHP190003_00730</name>
</gene>
<feature type="transmembrane region" description="Helical" evidence="1">
    <location>
        <begin position="187"/>
        <end position="206"/>
    </location>
</feature>
<keyword evidence="1" id="KW-1133">Transmembrane helix</keyword>
<keyword evidence="1" id="KW-0472">Membrane</keyword>
<feature type="transmembrane region" description="Helical" evidence="1">
    <location>
        <begin position="302"/>
        <end position="321"/>
    </location>
</feature>
<feature type="transmembrane region" description="Helical" evidence="1">
    <location>
        <begin position="132"/>
        <end position="149"/>
    </location>
</feature>
<feature type="transmembrane region" description="Helical" evidence="1">
    <location>
        <begin position="371"/>
        <end position="393"/>
    </location>
</feature>
<dbReference type="PANTHER" id="PTHR41983">
    <property type="entry name" value="SHORT-CHAIN FATTY ACID TRANSPORTER-RELATED"/>
    <property type="match status" value="1"/>
</dbReference>
<reference evidence="2 3" key="1">
    <citation type="submission" date="2021-07" db="EMBL/GenBank/DDBJ databases">
        <title>Novel Helicobacter sp. Isolated from a dog.</title>
        <authorList>
            <person name="Rimbara E."/>
            <person name="Suzuki M."/>
        </authorList>
    </citation>
    <scope>NUCLEOTIDE SEQUENCE [LARGE SCALE GENOMIC DNA]</scope>
    <source>
        <strain evidence="3">NHP19-003</strain>
    </source>
</reference>
<feature type="transmembrane region" description="Helical" evidence="1">
    <location>
        <begin position="17"/>
        <end position="43"/>
    </location>
</feature>
<dbReference type="EMBL" id="AP024814">
    <property type="protein sequence ID" value="BCZ16791.1"/>
    <property type="molecule type" value="Genomic_DNA"/>
</dbReference>
<dbReference type="Pfam" id="PF02667">
    <property type="entry name" value="SCFA_trans"/>
    <property type="match status" value="1"/>
</dbReference>
<feature type="transmembrane region" description="Helical" evidence="1">
    <location>
        <begin position="92"/>
        <end position="120"/>
    </location>
</feature>
<feature type="transmembrane region" description="Helical" evidence="1">
    <location>
        <begin position="265"/>
        <end position="281"/>
    </location>
</feature>
<feature type="transmembrane region" description="Helical" evidence="1">
    <location>
        <begin position="341"/>
        <end position="359"/>
    </location>
</feature>
<organism evidence="2 3">
    <name type="scientific">Helicobacter gastrocanis</name>
    <dbReference type="NCBI Taxonomy" id="2849641"/>
    <lineage>
        <taxon>Bacteria</taxon>
        <taxon>Pseudomonadati</taxon>
        <taxon>Campylobacterota</taxon>
        <taxon>Epsilonproteobacteria</taxon>
        <taxon>Campylobacterales</taxon>
        <taxon>Helicobacteraceae</taxon>
        <taxon>Helicobacter</taxon>
    </lineage>
</organism>
<feature type="transmembrane region" description="Helical" evidence="1">
    <location>
        <begin position="423"/>
        <end position="441"/>
    </location>
</feature>